<dbReference type="RefSeq" id="WP_119298821.1">
    <property type="nucleotide sequence ID" value="NZ_BHGK01000001.1"/>
</dbReference>
<dbReference type="SUPFAM" id="SSF52540">
    <property type="entry name" value="P-loop containing nucleoside triphosphate hydrolases"/>
    <property type="match status" value="1"/>
</dbReference>
<dbReference type="GO" id="GO:0003887">
    <property type="term" value="F:DNA-directed DNA polymerase activity"/>
    <property type="evidence" value="ECO:0007669"/>
    <property type="project" value="UniProtKB-KW"/>
</dbReference>
<dbReference type="InterPro" id="IPR008921">
    <property type="entry name" value="DNA_pol3_clamp-load_cplx_C"/>
</dbReference>
<comment type="catalytic activity">
    <reaction evidence="8">
        <text>DNA(n) + a 2'-deoxyribonucleoside 5'-triphosphate = DNA(n+1) + diphosphate</text>
        <dbReference type="Rhea" id="RHEA:22508"/>
        <dbReference type="Rhea" id="RHEA-COMP:17339"/>
        <dbReference type="Rhea" id="RHEA-COMP:17340"/>
        <dbReference type="ChEBI" id="CHEBI:33019"/>
        <dbReference type="ChEBI" id="CHEBI:61560"/>
        <dbReference type="ChEBI" id="CHEBI:173112"/>
        <dbReference type="EC" id="2.7.7.7"/>
    </reaction>
</comment>
<keyword evidence="6" id="KW-0239">DNA-directed DNA polymerase</keyword>
<dbReference type="GO" id="GO:0003677">
    <property type="term" value="F:DNA binding"/>
    <property type="evidence" value="ECO:0007669"/>
    <property type="project" value="InterPro"/>
</dbReference>
<dbReference type="SUPFAM" id="SSF48019">
    <property type="entry name" value="post-AAA+ oligomerization domain-like"/>
    <property type="match status" value="1"/>
</dbReference>
<gene>
    <name evidence="11" type="primary">holA</name>
    <name evidence="11" type="ORF">KGMB01110_26100</name>
</gene>
<evidence type="ECO:0000256" key="4">
    <source>
        <dbReference type="ARBA" id="ARBA00022695"/>
    </source>
</evidence>
<dbReference type="EMBL" id="BHGK01000001">
    <property type="protein sequence ID" value="GCA68174.1"/>
    <property type="molecule type" value="Genomic_DNA"/>
</dbReference>
<keyword evidence="12" id="KW-1185">Reference proteome</keyword>
<dbReference type="InterPro" id="IPR005790">
    <property type="entry name" value="DNA_polIII_delta"/>
</dbReference>
<protein>
    <recommendedName>
        <fullName evidence="2">DNA polymerase III subunit delta</fullName>
        <ecNumber evidence="1">2.7.7.7</ecNumber>
    </recommendedName>
</protein>
<evidence type="ECO:0000256" key="3">
    <source>
        <dbReference type="ARBA" id="ARBA00022679"/>
    </source>
</evidence>
<evidence type="ECO:0000256" key="2">
    <source>
        <dbReference type="ARBA" id="ARBA00017703"/>
    </source>
</evidence>
<evidence type="ECO:0000256" key="5">
    <source>
        <dbReference type="ARBA" id="ARBA00022705"/>
    </source>
</evidence>
<dbReference type="Gene3D" id="1.10.8.60">
    <property type="match status" value="1"/>
</dbReference>
<proteinExistence type="inferred from homology"/>
<dbReference type="PANTHER" id="PTHR34388:SF1">
    <property type="entry name" value="DNA POLYMERASE III SUBUNIT DELTA"/>
    <property type="match status" value="1"/>
</dbReference>
<dbReference type="InterPro" id="IPR027417">
    <property type="entry name" value="P-loop_NTPase"/>
</dbReference>
<keyword evidence="5" id="KW-0235">DNA replication</keyword>
<dbReference type="AlphaFoldDB" id="A0A391P2B9"/>
<evidence type="ECO:0000256" key="1">
    <source>
        <dbReference type="ARBA" id="ARBA00012417"/>
    </source>
</evidence>
<keyword evidence="3" id="KW-0808">Transferase</keyword>
<dbReference type="Proteomes" id="UP000265643">
    <property type="component" value="Unassembled WGS sequence"/>
</dbReference>
<accession>A0A391P2B9</accession>
<organism evidence="11 12">
    <name type="scientific">Mediterraneibacter butyricigenes</name>
    <dbReference type="NCBI Taxonomy" id="2316025"/>
    <lineage>
        <taxon>Bacteria</taxon>
        <taxon>Bacillati</taxon>
        <taxon>Bacillota</taxon>
        <taxon>Clostridia</taxon>
        <taxon>Lachnospirales</taxon>
        <taxon>Lachnospiraceae</taxon>
        <taxon>Mediterraneibacter</taxon>
    </lineage>
</organism>
<dbReference type="Gene3D" id="3.40.50.300">
    <property type="entry name" value="P-loop containing nucleotide triphosphate hydrolases"/>
    <property type="match status" value="1"/>
</dbReference>
<evidence type="ECO:0000313" key="11">
    <source>
        <dbReference type="EMBL" id="GCA68174.1"/>
    </source>
</evidence>
<dbReference type="InterPro" id="IPR010372">
    <property type="entry name" value="DNA_pol3_delta_N"/>
</dbReference>
<feature type="domain" description="DNA polymerase III delta N-terminal" evidence="9">
    <location>
        <begin position="17"/>
        <end position="128"/>
    </location>
</feature>
<name>A0A391P2B9_9FIRM</name>
<evidence type="ECO:0000259" key="10">
    <source>
        <dbReference type="Pfam" id="PF21694"/>
    </source>
</evidence>
<dbReference type="GO" id="GO:0009360">
    <property type="term" value="C:DNA polymerase III complex"/>
    <property type="evidence" value="ECO:0007669"/>
    <property type="project" value="InterPro"/>
</dbReference>
<dbReference type="InterPro" id="IPR048466">
    <property type="entry name" value="DNA_pol3_delta-like_C"/>
</dbReference>
<dbReference type="NCBIfam" id="TIGR01128">
    <property type="entry name" value="holA"/>
    <property type="match status" value="1"/>
</dbReference>
<dbReference type="Pfam" id="PF06144">
    <property type="entry name" value="DNA_pol3_delta"/>
    <property type="match status" value="1"/>
</dbReference>
<evidence type="ECO:0000256" key="6">
    <source>
        <dbReference type="ARBA" id="ARBA00022932"/>
    </source>
</evidence>
<dbReference type="EC" id="2.7.7.7" evidence="1"/>
<dbReference type="Pfam" id="PF21694">
    <property type="entry name" value="DNA_pol3_delta_C"/>
    <property type="match status" value="1"/>
</dbReference>
<dbReference type="GO" id="GO:0006261">
    <property type="term" value="P:DNA-templated DNA replication"/>
    <property type="evidence" value="ECO:0007669"/>
    <property type="project" value="TreeGrafter"/>
</dbReference>
<evidence type="ECO:0000313" key="12">
    <source>
        <dbReference type="Proteomes" id="UP000265643"/>
    </source>
</evidence>
<comment type="similarity">
    <text evidence="7">Belongs to the DNA polymerase HolA subunit family.</text>
</comment>
<sequence length="326" mass="37736">MKALNEEIKSGQLKKVYLLYGEEAYLKKMYKERLRKAALPEGDTMNYAYYEGKNVNVKEVIDLSETLPFFADRRLIILENTGLFKSAATDLADYVKEIPETSCLVFIETEVDKRGKMFKAVKTEGRVTELPFQDEKTLKRWILGFVKKEQKQITESTLNHFLDKVGTDMENIQGELEKLFCYTQGKPEITVEDVEAICVTQITNRIFDMVNAAAEGRQREALDLYYDLIALKEPAMRILYLLTRQVRLLMQVKEMQDLHFAQKEIASKAGIHPYAAKKYMAQTRYFSKERMREAVEESARLEQDVKTGKLSDTLAVEIFIIELSKK</sequence>
<evidence type="ECO:0000256" key="8">
    <source>
        <dbReference type="ARBA" id="ARBA00049244"/>
    </source>
</evidence>
<dbReference type="PANTHER" id="PTHR34388">
    <property type="entry name" value="DNA POLYMERASE III SUBUNIT DELTA"/>
    <property type="match status" value="1"/>
</dbReference>
<dbReference type="Gene3D" id="1.20.272.10">
    <property type="match status" value="1"/>
</dbReference>
<reference evidence="12" key="1">
    <citation type="submission" date="2018-09" db="EMBL/GenBank/DDBJ databases">
        <title>Draft Genome Sequence of Mediterraneibacter sp. KCTC 15684.</title>
        <authorList>
            <person name="Kim J.S."/>
            <person name="Han K.I."/>
            <person name="Suh M.K."/>
            <person name="Lee K.C."/>
            <person name="Eom M.K."/>
            <person name="Lee J.H."/>
            <person name="Park S.H."/>
            <person name="Kang S.W."/>
            <person name="Park J.E."/>
            <person name="Oh B.S."/>
            <person name="Yu S.Y."/>
            <person name="Choi S.H."/>
            <person name="Lee D.H."/>
            <person name="Yoon H."/>
            <person name="Kim B."/>
            <person name="Yang S.J."/>
            <person name="Lee J.S."/>
        </authorList>
    </citation>
    <scope>NUCLEOTIDE SEQUENCE [LARGE SCALE GENOMIC DNA]</scope>
    <source>
        <strain evidence="12">KCTC 15684</strain>
    </source>
</reference>
<comment type="caution">
    <text evidence="11">The sequence shown here is derived from an EMBL/GenBank/DDBJ whole genome shotgun (WGS) entry which is preliminary data.</text>
</comment>
<keyword evidence="4" id="KW-0548">Nucleotidyltransferase</keyword>
<evidence type="ECO:0000259" key="9">
    <source>
        <dbReference type="Pfam" id="PF06144"/>
    </source>
</evidence>
<feature type="domain" description="DNA polymerase III delta subunit-like C-terminal" evidence="10">
    <location>
        <begin position="204"/>
        <end position="323"/>
    </location>
</feature>
<evidence type="ECO:0000256" key="7">
    <source>
        <dbReference type="ARBA" id="ARBA00034754"/>
    </source>
</evidence>